<evidence type="ECO:0000313" key="3">
    <source>
        <dbReference type="Proteomes" id="UP000813824"/>
    </source>
</evidence>
<name>A0A8K0UJC3_9AGAR</name>
<dbReference type="Proteomes" id="UP000813824">
    <property type="component" value="Unassembled WGS sequence"/>
</dbReference>
<proteinExistence type="predicted"/>
<dbReference type="EMBL" id="JAEVFJ010000035">
    <property type="protein sequence ID" value="KAH8091705.1"/>
    <property type="molecule type" value="Genomic_DNA"/>
</dbReference>
<protein>
    <submittedName>
        <fullName evidence="2">Uncharacterized protein</fullName>
    </submittedName>
</protein>
<accession>A0A8K0UJC3</accession>
<sequence>MAPLPTLTMPTRKLATSPVFRNRTNSGVGESTDQHDKETDRYNSISEYTASSEPALFAATSTSAVSGPDGARTPQSPPAEDVGRDEFETDYVIGSHTDTSDPWVVSYASPDTSSWRPSSSATTLASSATGPSIAPKPTTPVSEAVDDKGDSGNGDTRTNSTTTSLATCDDVYDGISIVLDADILMTMSSDPLRLFASSSSYIPSTLTPGYSTSMDSLASSTLPGAASTSRSFSEEQSAVETDVDEDERPSKRRRQSSDSTLPPSDLILSPTISGSSATPSLPTASSPALPTPKPASTRSTRRGILSSAVSDSGEVPTRRASERLTRPSEKQSPRSFVASSSSSLSNIPTTRRSGRNQCQYHPLGPRHLEYDYHVAWEELREATLLAARAVQYPFPDRASLLATGKSADCDELVRPTLALILEAKFPHVEKARRKLNEADRILQEALDRGETWENTAVPDALLEPTYEALDAATGALALPLKQQTITRSRARDQSVCSCASTAPREISAPRPKPVPSKGNAPPSRVSLAHKPKPIIGKRRRVVLSSESSKLSDD</sequence>
<organism evidence="2 3">
    <name type="scientific">Cristinia sonorae</name>
    <dbReference type="NCBI Taxonomy" id="1940300"/>
    <lineage>
        <taxon>Eukaryota</taxon>
        <taxon>Fungi</taxon>
        <taxon>Dikarya</taxon>
        <taxon>Basidiomycota</taxon>
        <taxon>Agaricomycotina</taxon>
        <taxon>Agaricomycetes</taxon>
        <taxon>Agaricomycetidae</taxon>
        <taxon>Agaricales</taxon>
        <taxon>Pleurotineae</taxon>
        <taxon>Stephanosporaceae</taxon>
        <taxon>Cristinia</taxon>
    </lineage>
</organism>
<reference evidence="2" key="1">
    <citation type="journal article" date="2021" name="New Phytol.">
        <title>Evolutionary innovations through gain and loss of genes in the ectomycorrhizal Boletales.</title>
        <authorList>
            <person name="Wu G."/>
            <person name="Miyauchi S."/>
            <person name="Morin E."/>
            <person name="Kuo A."/>
            <person name="Drula E."/>
            <person name="Varga T."/>
            <person name="Kohler A."/>
            <person name="Feng B."/>
            <person name="Cao Y."/>
            <person name="Lipzen A."/>
            <person name="Daum C."/>
            <person name="Hundley H."/>
            <person name="Pangilinan J."/>
            <person name="Johnson J."/>
            <person name="Barry K."/>
            <person name="LaButti K."/>
            <person name="Ng V."/>
            <person name="Ahrendt S."/>
            <person name="Min B."/>
            <person name="Choi I.G."/>
            <person name="Park H."/>
            <person name="Plett J.M."/>
            <person name="Magnuson J."/>
            <person name="Spatafora J.W."/>
            <person name="Nagy L.G."/>
            <person name="Henrissat B."/>
            <person name="Grigoriev I.V."/>
            <person name="Yang Z.L."/>
            <person name="Xu J."/>
            <person name="Martin F.M."/>
        </authorList>
    </citation>
    <scope>NUCLEOTIDE SEQUENCE</scope>
    <source>
        <strain evidence="2">KKN 215</strain>
    </source>
</reference>
<feature type="compositionally biased region" description="Polar residues" evidence="1">
    <location>
        <begin position="544"/>
        <end position="553"/>
    </location>
</feature>
<comment type="caution">
    <text evidence="2">The sequence shown here is derived from an EMBL/GenBank/DDBJ whole genome shotgun (WGS) entry which is preliminary data.</text>
</comment>
<evidence type="ECO:0000256" key="1">
    <source>
        <dbReference type="SAM" id="MobiDB-lite"/>
    </source>
</evidence>
<dbReference type="OrthoDB" id="3270533at2759"/>
<dbReference type="AlphaFoldDB" id="A0A8K0UJC3"/>
<feature type="region of interest" description="Disordered" evidence="1">
    <location>
        <begin position="1"/>
        <end position="163"/>
    </location>
</feature>
<feature type="compositionally biased region" description="Polar residues" evidence="1">
    <location>
        <begin position="346"/>
        <end position="359"/>
    </location>
</feature>
<feature type="compositionally biased region" description="Polar residues" evidence="1">
    <location>
        <begin position="214"/>
        <end position="239"/>
    </location>
</feature>
<feature type="compositionally biased region" description="Basic and acidic residues" evidence="1">
    <location>
        <begin position="32"/>
        <end position="41"/>
    </location>
</feature>
<feature type="compositionally biased region" description="Polar residues" evidence="1">
    <location>
        <begin position="22"/>
        <end position="31"/>
    </location>
</feature>
<feature type="compositionally biased region" description="Basic residues" evidence="1">
    <location>
        <begin position="527"/>
        <end position="541"/>
    </location>
</feature>
<feature type="compositionally biased region" description="Low complexity" evidence="1">
    <location>
        <begin position="108"/>
        <end position="129"/>
    </location>
</feature>
<evidence type="ECO:0000313" key="2">
    <source>
        <dbReference type="EMBL" id="KAH8091705.1"/>
    </source>
</evidence>
<feature type="region of interest" description="Disordered" evidence="1">
    <location>
        <begin position="489"/>
        <end position="553"/>
    </location>
</feature>
<gene>
    <name evidence="2" type="ORF">BXZ70DRAFT_952948</name>
</gene>
<feature type="compositionally biased region" description="Low complexity" evidence="1">
    <location>
        <begin position="275"/>
        <end position="288"/>
    </location>
</feature>
<feature type="compositionally biased region" description="Polar residues" evidence="1">
    <location>
        <begin position="42"/>
        <end position="52"/>
    </location>
</feature>
<feature type="compositionally biased region" description="Basic and acidic residues" evidence="1">
    <location>
        <begin position="316"/>
        <end position="332"/>
    </location>
</feature>
<feature type="compositionally biased region" description="Low complexity" evidence="1">
    <location>
        <begin position="333"/>
        <end position="345"/>
    </location>
</feature>
<feature type="region of interest" description="Disordered" evidence="1">
    <location>
        <begin position="214"/>
        <end position="360"/>
    </location>
</feature>
<keyword evidence="3" id="KW-1185">Reference proteome</keyword>